<dbReference type="EMBL" id="CAICTM010000225">
    <property type="protein sequence ID" value="CAB9505291.1"/>
    <property type="molecule type" value="Genomic_DNA"/>
</dbReference>
<keyword evidence="2" id="KW-1185">Reference proteome</keyword>
<protein>
    <submittedName>
        <fullName evidence="1">Uncharacterized protein</fullName>
    </submittedName>
</protein>
<dbReference type="Proteomes" id="UP001153069">
    <property type="component" value="Unassembled WGS sequence"/>
</dbReference>
<comment type="caution">
    <text evidence="1">The sequence shown here is derived from an EMBL/GenBank/DDBJ whole genome shotgun (WGS) entry which is preliminary data.</text>
</comment>
<evidence type="ECO:0000313" key="2">
    <source>
        <dbReference type="Proteomes" id="UP001153069"/>
    </source>
</evidence>
<reference evidence="1" key="1">
    <citation type="submission" date="2020-06" db="EMBL/GenBank/DDBJ databases">
        <authorList>
            <consortium name="Plant Systems Biology data submission"/>
        </authorList>
    </citation>
    <scope>NUCLEOTIDE SEQUENCE</scope>
    <source>
        <strain evidence="1">D6</strain>
    </source>
</reference>
<sequence>MGCSSSSRFPATFPDDFKRNHLIQRNVLVTEEAIPGHVEFFRFRTPTSYKGRAWHYGKSFAVAVTTEGLHIFVKSLLLGGATHAKLLISAPWSDPRIQNVVCYPRQAKNKKNSTTLAIRFDASWFHQDMSGRFELCMKAERAQQFQNHIQDQIRRHSREARSLENPNMGVFDAAGLFYLAKRPGHGYR</sequence>
<name>A0A9N8DRA3_9STRA</name>
<evidence type="ECO:0000313" key="1">
    <source>
        <dbReference type="EMBL" id="CAB9505291.1"/>
    </source>
</evidence>
<dbReference type="AlphaFoldDB" id="A0A9N8DRA3"/>
<organism evidence="1 2">
    <name type="scientific">Seminavis robusta</name>
    <dbReference type="NCBI Taxonomy" id="568900"/>
    <lineage>
        <taxon>Eukaryota</taxon>
        <taxon>Sar</taxon>
        <taxon>Stramenopiles</taxon>
        <taxon>Ochrophyta</taxon>
        <taxon>Bacillariophyta</taxon>
        <taxon>Bacillariophyceae</taxon>
        <taxon>Bacillariophycidae</taxon>
        <taxon>Naviculales</taxon>
        <taxon>Naviculaceae</taxon>
        <taxon>Seminavis</taxon>
    </lineage>
</organism>
<proteinExistence type="predicted"/>
<accession>A0A9N8DRA3</accession>
<gene>
    <name evidence="1" type="ORF">SEMRO_226_G092080.1</name>
</gene>